<evidence type="ECO:0000259" key="4">
    <source>
        <dbReference type="Pfam" id="PF00291"/>
    </source>
</evidence>
<reference evidence="5" key="1">
    <citation type="journal article" date="2014" name="Front. Microbiol.">
        <title>High frequency of phylogenetically diverse reductive dehalogenase-homologous genes in deep subseafloor sedimentary metagenomes.</title>
        <authorList>
            <person name="Kawai M."/>
            <person name="Futagami T."/>
            <person name="Toyoda A."/>
            <person name="Takaki Y."/>
            <person name="Nishi S."/>
            <person name="Hori S."/>
            <person name="Arai W."/>
            <person name="Tsubouchi T."/>
            <person name="Morono Y."/>
            <person name="Uchiyama I."/>
            <person name="Ito T."/>
            <person name="Fujiyama A."/>
            <person name="Inagaki F."/>
            <person name="Takami H."/>
        </authorList>
    </citation>
    <scope>NUCLEOTIDE SEQUENCE</scope>
    <source>
        <strain evidence="5">Expedition CK06-06</strain>
    </source>
</reference>
<protein>
    <recommendedName>
        <fullName evidence="4">Tryptophan synthase beta chain-like PALP domain-containing protein</fullName>
    </recommendedName>
</protein>
<proteinExistence type="predicted"/>
<evidence type="ECO:0000256" key="3">
    <source>
        <dbReference type="ARBA" id="ARBA00023239"/>
    </source>
</evidence>
<accession>X0U3B7</accession>
<comment type="caution">
    <text evidence="5">The sequence shown here is derived from an EMBL/GenBank/DDBJ whole genome shotgun (WGS) entry which is preliminary data.</text>
</comment>
<dbReference type="Gene3D" id="3.40.50.1100">
    <property type="match status" value="1"/>
</dbReference>
<feature type="domain" description="Tryptophan synthase beta chain-like PALP" evidence="4">
    <location>
        <begin position="3"/>
        <end position="118"/>
    </location>
</feature>
<dbReference type="GO" id="GO:0004794">
    <property type="term" value="F:threonine deaminase activity"/>
    <property type="evidence" value="ECO:0007669"/>
    <property type="project" value="TreeGrafter"/>
</dbReference>
<dbReference type="PANTHER" id="PTHR48078:SF6">
    <property type="entry name" value="L-THREONINE DEHYDRATASE CATABOLIC TDCB"/>
    <property type="match status" value="1"/>
</dbReference>
<dbReference type="GO" id="GO:0003941">
    <property type="term" value="F:L-serine ammonia-lyase activity"/>
    <property type="evidence" value="ECO:0007669"/>
    <property type="project" value="TreeGrafter"/>
</dbReference>
<feature type="non-terminal residue" evidence="5">
    <location>
        <position position="1"/>
    </location>
</feature>
<dbReference type="GO" id="GO:0006567">
    <property type="term" value="P:L-threonine catabolic process"/>
    <property type="evidence" value="ECO:0007669"/>
    <property type="project" value="TreeGrafter"/>
</dbReference>
<dbReference type="InterPro" id="IPR001926">
    <property type="entry name" value="TrpB-like_PALP"/>
</dbReference>
<evidence type="ECO:0000256" key="1">
    <source>
        <dbReference type="ARBA" id="ARBA00001933"/>
    </source>
</evidence>
<keyword evidence="2" id="KW-0663">Pyridoxal phosphate</keyword>
<dbReference type="EMBL" id="BARS01028948">
    <property type="protein sequence ID" value="GAG00020.1"/>
    <property type="molecule type" value="Genomic_DNA"/>
</dbReference>
<keyword evidence="3" id="KW-0456">Lyase</keyword>
<organism evidence="5">
    <name type="scientific">marine sediment metagenome</name>
    <dbReference type="NCBI Taxonomy" id="412755"/>
    <lineage>
        <taxon>unclassified sequences</taxon>
        <taxon>metagenomes</taxon>
        <taxon>ecological metagenomes</taxon>
    </lineage>
</organism>
<dbReference type="GO" id="GO:0006565">
    <property type="term" value="P:L-serine catabolic process"/>
    <property type="evidence" value="ECO:0007669"/>
    <property type="project" value="TreeGrafter"/>
</dbReference>
<evidence type="ECO:0000313" key="5">
    <source>
        <dbReference type="EMBL" id="GAG00020.1"/>
    </source>
</evidence>
<sequence length="131" mass="14587">GWLKSLNPKVEAFGVSPENSPVMYESMRANKMLEMETYPTLADTCAGGVDLDSITLDLCRRYVDEIMLVTETEIETSIRLLFEQHRLVIEGSGALGVGGLLKRKEHFKGKKVVAVVCGRNISLELFKRIIA</sequence>
<dbReference type="PANTHER" id="PTHR48078">
    <property type="entry name" value="THREONINE DEHYDRATASE, MITOCHONDRIAL-RELATED"/>
    <property type="match status" value="1"/>
</dbReference>
<evidence type="ECO:0000256" key="2">
    <source>
        <dbReference type="ARBA" id="ARBA00022898"/>
    </source>
</evidence>
<dbReference type="SUPFAM" id="SSF53686">
    <property type="entry name" value="Tryptophan synthase beta subunit-like PLP-dependent enzymes"/>
    <property type="match status" value="1"/>
</dbReference>
<dbReference type="InterPro" id="IPR050147">
    <property type="entry name" value="Ser/Thr_Dehydratase"/>
</dbReference>
<comment type="cofactor">
    <cofactor evidence="1">
        <name>pyridoxal 5'-phosphate</name>
        <dbReference type="ChEBI" id="CHEBI:597326"/>
    </cofactor>
</comment>
<dbReference type="InterPro" id="IPR036052">
    <property type="entry name" value="TrpB-like_PALP_sf"/>
</dbReference>
<gene>
    <name evidence="5" type="ORF">S01H1_45313</name>
</gene>
<name>X0U3B7_9ZZZZ</name>
<dbReference type="Pfam" id="PF00291">
    <property type="entry name" value="PALP"/>
    <property type="match status" value="1"/>
</dbReference>
<dbReference type="AlphaFoldDB" id="X0U3B7"/>
<dbReference type="GO" id="GO:0009097">
    <property type="term" value="P:isoleucine biosynthetic process"/>
    <property type="evidence" value="ECO:0007669"/>
    <property type="project" value="TreeGrafter"/>
</dbReference>